<name>A0A099NVI7_PICKU</name>
<evidence type="ECO:0000313" key="2">
    <source>
        <dbReference type="Proteomes" id="UP000029867"/>
    </source>
</evidence>
<organism evidence="1 2">
    <name type="scientific">Pichia kudriavzevii</name>
    <name type="common">Yeast</name>
    <name type="synonym">Issatchenkia orientalis</name>
    <dbReference type="NCBI Taxonomy" id="4909"/>
    <lineage>
        <taxon>Eukaryota</taxon>
        <taxon>Fungi</taxon>
        <taxon>Dikarya</taxon>
        <taxon>Ascomycota</taxon>
        <taxon>Saccharomycotina</taxon>
        <taxon>Pichiomycetes</taxon>
        <taxon>Pichiales</taxon>
        <taxon>Pichiaceae</taxon>
        <taxon>Pichia</taxon>
    </lineage>
</organism>
<reference evidence="2" key="1">
    <citation type="journal article" date="2014" name="Microb. Cell Fact.">
        <title>Exploiting Issatchenkia orientalis SD108 for succinic acid production.</title>
        <authorList>
            <person name="Xiao H."/>
            <person name="Shao Z."/>
            <person name="Jiang Y."/>
            <person name="Dole S."/>
            <person name="Zhao H."/>
        </authorList>
    </citation>
    <scope>NUCLEOTIDE SEQUENCE [LARGE SCALE GENOMIC DNA]</scope>
    <source>
        <strain evidence="2">SD108</strain>
    </source>
</reference>
<dbReference type="EMBL" id="JQFK01000239">
    <property type="protein sequence ID" value="KGK35932.1"/>
    <property type="molecule type" value="Genomic_DNA"/>
</dbReference>
<dbReference type="Proteomes" id="UP000029867">
    <property type="component" value="Unassembled WGS sequence"/>
</dbReference>
<gene>
    <name evidence="1" type="ORF">JL09_g4918</name>
</gene>
<comment type="caution">
    <text evidence="1">The sequence shown here is derived from an EMBL/GenBank/DDBJ whole genome shotgun (WGS) entry which is preliminary data.</text>
</comment>
<evidence type="ECO:0000313" key="1">
    <source>
        <dbReference type="EMBL" id="KGK35932.1"/>
    </source>
</evidence>
<sequence>MAIKSLDPSLYLGSQYHESCVDMSRKYRKCLVNSPSIYENNDHNVILQVEGQNNQKEGLDRNHSVQYKEIQQRNVESNVASNAPINCSKVYNTTIRKRNIHELDVGPQYTASIERKRLDNEDSFLRNVDNRRNYQLSKESESHHNYLLHTLDQSEDDTDYDADYEKDEDRVSFQKRLIVPCNGAILQELAEIEEFERMQEMELEECLNGLNLG</sequence>
<dbReference type="HOGENOM" id="CLU_1294582_0_0_1"/>
<accession>A0A099NVI7</accession>
<dbReference type="AlphaFoldDB" id="A0A099NVI7"/>
<proteinExistence type="predicted"/>
<protein>
    <submittedName>
        <fullName evidence="1">Uncharacterized protein</fullName>
    </submittedName>
</protein>